<feature type="non-terminal residue" evidence="1">
    <location>
        <position position="1"/>
    </location>
</feature>
<dbReference type="GeneID" id="36581467"/>
<sequence>YLCTILAFFKEKRILLSGKKTFLGYPSIKLFGYRVNGFGISITEEYIAAIK</sequence>
<dbReference type="Proteomes" id="UP000235371">
    <property type="component" value="Unassembled WGS sequence"/>
</dbReference>
<protein>
    <submittedName>
        <fullName evidence="1">Uncharacterized protein</fullName>
    </submittedName>
</protein>
<reference evidence="1 2" key="1">
    <citation type="submission" date="2016-04" db="EMBL/GenBank/DDBJ databases">
        <title>A degradative enzymes factory behind the ericoid mycorrhizal symbiosis.</title>
        <authorList>
            <consortium name="DOE Joint Genome Institute"/>
            <person name="Martino E."/>
            <person name="Morin E."/>
            <person name="Grelet G."/>
            <person name="Kuo A."/>
            <person name="Kohler A."/>
            <person name="Daghino S."/>
            <person name="Barry K."/>
            <person name="Choi C."/>
            <person name="Cichocki N."/>
            <person name="Clum A."/>
            <person name="Copeland A."/>
            <person name="Hainaut M."/>
            <person name="Haridas S."/>
            <person name="Labutti K."/>
            <person name="Lindquist E."/>
            <person name="Lipzen A."/>
            <person name="Khouja H.-R."/>
            <person name="Murat C."/>
            <person name="Ohm R."/>
            <person name="Olson A."/>
            <person name="Spatafora J."/>
            <person name="Veneault-Fourrey C."/>
            <person name="Henrissat B."/>
            <person name="Grigoriev I."/>
            <person name="Martin F."/>
            <person name="Perotto S."/>
        </authorList>
    </citation>
    <scope>NUCLEOTIDE SEQUENCE [LARGE SCALE GENOMIC DNA]</scope>
    <source>
        <strain evidence="1 2">E</strain>
    </source>
</reference>
<accession>A0A2J6TL26</accession>
<evidence type="ECO:0000313" key="1">
    <source>
        <dbReference type="EMBL" id="PMD63720.1"/>
    </source>
</evidence>
<keyword evidence="2" id="KW-1185">Reference proteome</keyword>
<gene>
    <name evidence="1" type="ORF">K444DRAFT_505284</name>
</gene>
<evidence type="ECO:0000313" key="2">
    <source>
        <dbReference type="Proteomes" id="UP000235371"/>
    </source>
</evidence>
<dbReference type="EMBL" id="KZ613780">
    <property type="protein sequence ID" value="PMD63720.1"/>
    <property type="molecule type" value="Genomic_DNA"/>
</dbReference>
<feature type="non-terminal residue" evidence="1">
    <location>
        <position position="51"/>
    </location>
</feature>
<dbReference type="AlphaFoldDB" id="A0A2J6TL26"/>
<dbReference type="RefSeq" id="XP_024740624.1">
    <property type="nucleotide sequence ID" value="XM_024873387.1"/>
</dbReference>
<dbReference type="OrthoDB" id="5423428at2759"/>
<organism evidence="1 2">
    <name type="scientific">Hyaloscypha bicolor E</name>
    <dbReference type="NCBI Taxonomy" id="1095630"/>
    <lineage>
        <taxon>Eukaryota</taxon>
        <taxon>Fungi</taxon>
        <taxon>Dikarya</taxon>
        <taxon>Ascomycota</taxon>
        <taxon>Pezizomycotina</taxon>
        <taxon>Leotiomycetes</taxon>
        <taxon>Helotiales</taxon>
        <taxon>Hyaloscyphaceae</taxon>
        <taxon>Hyaloscypha</taxon>
        <taxon>Hyaloscypha bicolor</taxon>
    </lineage>
</organism>
<name>A0A2J6TL26_9HELO</name>
<dbReference type="InParanoid" id="A0A2J6TL26"/>
<proteinExistence type="predicted"/>